<dbReference type="Proteomes" id="UP000823775">
    <property type="component" value="Unassembled WGS sequence"/>
</dbReference>
<sequence>EGLDVHPKEGSDLSTETLFEGGIMESKEEPSNILQSEAEIIKGFIIALGTREKEVGERPHLTRK</sequence>
<gene>
    <name evidence="1" type="ORF">HAX54_027079</name>
</gene>
<reference evidence="1 2" key="1">
    <citation type="journal article" date="2021" name="BMC Genomics">
        <title>Datura genome reveals duplications of psychoactive alkaloid biosynthetic genes and high mutation rate following tissue culture.</title>
        <authorList>
            <person name="Rajewski A."/>
            <person name="Carter-House D."/>
            <person name="Stajich J."/>
            <person name="Litt A."/>
        </authorList>
    </citation>
    <scope>NUCLEOTIDE SEQUENCE [LARGE SCALE GENOMIC DNA]</scope>
    <source>
        <strain evidence="1">AR-01</strain>
    </source>
</reference>
<comment type="caution">
    <text evidence="1">The sequence shown here is derived from an EMBL/GenBank/DDBJ whole genome shotgun (WGS) entry which is preliminary data.</text>
</comment>
<evidence type="ECO:0000313" key="1">
    <source>
        <dbReference type="EMBL" id="MCD9641135.1"/>
    </source>
</evidence>
<protein>
    <submittedName>
        <fullName evidence="1">Uncharacterized protein</fullName>
    </submittedName>
</protein>
<keyword evidence="2" id="KW-1185">Reference proteome</keyword>
<proteinExistence type="predicted"/>
<name>A0ABS8V1X2_DATST</name>
<evidence type="ECO:0000313" key="2">
    <source>
        <dbReference type="Proteomes" id="UP000823775"/>
    </source>
</evidence>
<dbReference type="EMBL" id="JACEIK010003290">
    <property type="protein sequence ID" value="MCD9641135.1"/>
    <property type="molecule type" value="Genomic_DNA"/>
</dbReference>
<organism evidence="1 2">
    <name type="scientific">Datura stramonium</name>
    <name type="common">Jimsonweed</name>
    <name type="synonym">Common thornapple</name>
    <dbReference type="NCBI Taxonomy" id="4076"/>
    <lineage>
        <taxon>Eukaryota</taxon>
        <taxon>Viridiplantae</taxon>
        <taxon>Streptophyta</taxon>
        <taxon>Embryophyta</taxon>
        <taxon>Tracheophyta</taxon>
        <taxon>Spermatophyta</taxon>
        <taxon>Magnoliopsida</taxon>
        <taxon>eudicotyledons</taxon>
        <taxon>Gunneridae</taxon>
        <taxon>Pentapetalae</taxon>
        <taxon>asterids</taxon>
        <taxon>lamiids</taxon>
        <taxon>Solanales</taxon>
        <taxon>Solanaceae</taxon>
        <taxon>Solanoideae</taxon>
        <taxon>Datureae</taxon>
        <taxon>Datura</taxon>
    </lineage>
</organism>
<feature type="non-terminal residue" evidence="1">
    <location>
        <position position="1"/>
    </location>
</feature>
<accession>A0ABS8V1X2</accession>